<proteinExistence type="predicted"/>
<dbReference type="KEGG" id="tfr:BR63_03220"/>
<sequence length="239" mass="27769">MEKKVLKAQARLVEAYKRTWSEINYLVEQGVFPGIAVSYPYDAFGCWLEEQEMCIIQVEGLLPFIPSYSGKVIEDGYKDYLDCKAFFSARIRDVAEKMKQHSYNEPVALFIKYYLSPFTKQFDFDNRSKSFLINSIKGFLIKDDSWNHVALCQEEAKIQKDADRTMIYIVPYRKALSSKTLDTIYRIKDLTATEFQIIRSSIPGKTIRNLYYSPPEEDTKSPKNTPEFNTKTSSITNFI</sequence>
<protein>
    <submittedName>
        <fullName evidence="2">Uncharacterized protein</fullName>
    </submittedName>
</protein>
<reference evidence="2 3" key="1">
    <citation type="journal article" date="2019" name="Front. Microbiol.">
        <title>Thermoanaerosceptrum fracticalcis gen. nov. sp. nov., a Novel Fumarate-Fermenting Microorganism From a Deep Fractured Carbonate Aquifer of the US Great Basin.</title>
        <authorList>
            <person name="Hamilton-Brehm S.D."/>
            <person name="Stewart L.E."/>
            <person name="Zavarin M."/>
            <person name="Caldwell M."/>
            <person name="Lawson P.A."/>
            <person name="Onstott T.C."/>
            <person name="Grzymski J."/>
            <person name="Neveux I."/>
            <person name="Lollar B.S."/>
            <person name="Russell C.E."/>
            <person name="Moser D.P."/>
        </authorList>
    </citation>
    <scope>NUCLEOTIDE SEQUENCE [LARGE SCALE GENOMIC DNA]</scope>
    <source>
        <strain evidence="2 3">DRI-13</strain>
    </source>
</reference>
<feature type="region of interest" description="Disordered" evidence="1">
    <location>
        <begin position="213"/>
        <end position="239"/>
    </location>
</feature>
<dbReference type="AlphaFoldDB" id="A0A7G6E007"/>
<evidence type="ECO:0000256" key="1">
    <source>
        <dbReference type="SAM" id="MobiDB-lite"/>
    </source>
</evidence>
<accession>A0A7G6E007</accession>
<feature type="compositionally biased region" description="Polar residues" evidence="1">
    <location>
        <begin position="222"/>
        <end position="239"/>
    </location>
</feature>
<keyword evidence="3" id="KW-1185">Reference proteome</keyword>
<evidence type="ECO:0000313" key="3">
    <source>
        <dbReference type="Proteomes" id="UP000515847"/>
    </source>
</evidence>
<name>A0A7G6E007_THEFR</name>
<dbReference type="Proteomes" id="UP000515847">
    <property type="component" value="Chromosome"/>
</dbReference>
<gene>
    <name evidence="2" type="ORF">BR63_03220</name>
</gene>
<dbReference type="RefSeq" id="WP_187142823.1">
    <property type="nucleotide sequence ID" value="NZ_CP045798.1"/>
</dbReference>
<dbReference type="EMBL" id="CP045798">
    <property type="protein sequence ID" value="QNB45411.1"/>
    <property type="molecule type" value="Genomic_DNA"/>
</dbReference>
<evidence type="ECO:0000313" key="2">
    <source>
        <dbReference type="EMBL" id="QNB45411.1"/>
    </source>
</evidence>
<organism evidence="2 3">
    <name type="scientific">Thermanaerosceptrum fracticalcis</name>
    <dbReference type="NCBI Taxonomy" id="1712410"/>
    <lineage>
        <taxon>Bacteria</taxon>
        <taxon>Bacillati</taxon>
        <taxon>Bacillota</taxon>
        <taxon>Clostridia</taxon>
        <taxon>Eubacteriales</taxon>
        <taxon>Peptococcaceae</taxon>
        <taxon>Thermanaerosceptrum</taxon>
    </lineage>
</organism>